<dbReference type="CDD" id="cd14742">
    <property type="entry name" value="PAAR_RHS"/>
    <property type="match status" value="1"/>
</dbReference>
<feature type="transmembrane region" description="Helical" evidence="3">
    <location>
        <begin position="49"/>
        <end position="77"/>
    </location>
</feature>
<dbReference type="InterPro" id="IPR056823">
    <property type="entry name" value="TEN-like_YD-shell"/>
</dbReference>
<keyword evidence="3" id="KW-0472">Membrane</keyword>
<dbReference type="InterPro" id="IPR045351">
    <property type="entry name" value="DUF6531"/>
</dbReference>
<dbReference type="InterPro" id="IPR008727">
    <property type="entry name" value="PAAR_motif"/>
</dbReference>
<dbReference type="Gene3D" id="2.180.10.10">
    <property type="entry name" value="RHS repeat-associated core"/>
    <property type="match status" value="4"/>
</dbReference>
<feature type="transmembrane region" description="Helical" evidence="3">
    <location>
        <begin position="271"/>
        <end position="288"/>
    </location>
</feature>
<dbReference type="InterPro" id="IPR022385">
    <property type="entry name" value="Rhs_assc_core"/>
</dbReference>
<dbReference type="NCBIfam" id="TIGR03696">
    <property type="entry name" value="Rhs_assc_core"/>
    <property type="match status" value="1"/>
</dbReference>
<dbReference type="InterPro" id="IPR006530">
    <property type="entry name" value="YD"/>
</dbReference>
<proteinExistence type="predicted"/>
<dbReference type="Pfam" id="PF05593">
    <property type="entry name" value="RHS_repeat"/>
    <property type="match status" value="3"/>
</dbReference>
<dbReference type="Pfam" id="PF25023">
    <property type="entry name" value="TEN_YD-shell"/>
    <property type="match status" value="1"/>
</dbReference>
<dbReference type="Gene3D" id="2.60.200.60">
    <property type="match status" value="1"/>
</dbReference>
<dbReference type="PANTHER" id="PTHR32305:SF15">
    <property type="entry name" value="PROTEIN RHSA-RELATED"/>
    <property type="match status" value="1"/>
</dbReference>
<dbReference type="Proteomes" id="UP001555342">
    <property type="component" value="Unassembled WGS sequence"/>
</dbReference>
<dbReference type="Pfam" id="PF20148">
    <property type="entry name" value="DUF6531"/>
    <property type="match status" value="1"/>
</dbReference>
<feature type="domain" description="Teneurin-like YD-shell" evidence="5">
    <location>
        <begin position="1001"/>
        <end position="1308"/>
    </location>
</feature>
<feature type="compositionally biased region" description="Polar residues" evidence="2">
    <location>
        <begin position="1414"/>
        <end position="1430"/>
    </location>
</feature>
<keyword evidence="3" id="KW-0812">Transmembrane</keyword>
<evidence type="ECO:0000259" key="4">
    <source>
        <dbReference type="Pfam" id="PF20148"/>
    </source>
</evidence>
<feature type="compositionally biased region" description="Basic residues" evidence="2">
    <location>
        <begin position="1444"/>
        <end position="1453"/>
    </location>
</feature>
<keyword evidence="7" id="KW-1185">Reference proteome</keyword>
<sequence>MAEQHAARMGDDIIHESVFADIAAVVFEGLTVFAAGAIVAGVALTAAPFVAAGGVAAATLTAASSCAGSGLIAGFILSATGMMDEVISECEGLASAIFPASPQGKIVTGSLNVLTNDLPAARAAGRLLAVTVGGDAKPEAEGERDYVAMLLNSGEALITSLINPTVAFPPGPVAPANQDTVLCEKHPPMPVQFLAEGSSSVSVNDLPAVRSNDRTTCGATVSTMVSPNVIIGGAPVVVRPIHSGKIPGLDLIMTAASLLLARNFGKMFKNLPCLFMTMGAGMAAGMLGDAVHAASTPIHAATGAKVLADEDDVDFVLPARFPLRWQRIYNSRNTLDGLFGRGWRTPFETWVVHEDAQSCFYDEGGRELRFTPPAAGERTEYSDTGLLLAAGEHGQLLIADLDGSVWRLYLPDPVNPRRLRLTSLCDEYGNGLLLHYDAQGRLSELKDSENSLRVALHYHHATHPQRVSDIVDISGDIAFPLVHYDYSLQGQLASVTDASSVVTREFEYTPAGLMASHRLPSGLRCDYGWQQFADDWRVVSYATSAGRRSRIHYDLGQGLTRVEESDGACREHWWNADYLVERYVDEAAGVWCFTWDENQQLTGCTAPDDATQQFVYDAQGNLVEEHSAEGHVTRTYWLMQRTLPREFIDAQDHYYRLEYDACHGVIAQENALGQVRRYERDELGQVTAYVNPQGGISRFTYNARGQVLTAQDCSGQLTRYSYDSQYRLASITDATGENRHYEYDAAGRLVAVRSAEGRQETVCWDSLGRLSENVAADGTVHEYGYDEATGQLQFSRDAQGGVVTRAFDPRGRLSQLTNENNETYRFIWGENDRLKEEHGLDGVVTRYEYDACDRISARIFAAGTDSALVHRFFRDADGKIKKKQTPDGVTEYRYDGVGQLTEARFTPEGGKAQAVTLEYDPAGHLTGEHGINGDVAYQYDALGNRTTVTLPDGRSLKTLYYGSGHALQVMLDTQLITEFSRDALHRETGRTQGALNSGWRYDRQGRICERWTGRTPQAALAQSREQWHYDPRDNLTQVQQSTPPFRERQYSYDDADRLIRREEAPGAVVRSRYDEASNPLDDEVMVPYWRYNRVAQHRGTDYRYDIYGRSTEKRKTGERWLYRYDSEHRLIQVLHQPVSHTRPECVVDFRYDVLGRRVSKRVHYRRMEGTGGGPQYRARETRFLWEGPRLLAEYTSDSSGDKVQVYAYSGQHSFAPLARIDGAGEVYYFHCQVNGQPEAMTDSAGETVWSGEPDIRGKITSENSNLALTGRGQQNLMMQGQYLDRETGLHYNLHRYYDPDSGRFTQHDPIGLAGGINLYQYAPNPLGWIDPWGLSASSDLPPLKGKSQAQIGDILTDKGFTLDKQSSTGNQTWSHSDGSQVRIDPYGNQSMTMKNGQPLPKSGANAHVHKNEPGNITLNDRGIPSTNPNETHIGIRNPSDYPIKRGRAHGCGV</sequence>
<dbReference type="EMBL" id="JBFMVT010000002">
    <property type="protein sequence ID" value="MEW7315104.1"/>
    <property type="molecule type" value="Genomic_DNA"/>
</dbReference>
<dbReference type="NCBIfam" id="TIGR01643">
    <property type="entry name" value="YD_repeat_2x"/>
    <property type="match status" value="5"/>
</dbReference>
<accession>A0ABV3NZW5</accession>
<organism evidence="6 7">
    <name type="scientific">Buttiauxella gaviniae</name>
    <dbReference type="NCBI Taxonomy" id="82990"/>
    <lineage>
        <taxon>Bacteria</taxon>
        <taxon>Pseudomonadati</taxon>
        <taxon>Pseudomonadota</taxon>
        <taxon>Gammaproteobacteria</taxon>
        <taxon>Enterobacterales</taxon>
        <taxon>Enterobacteriaceae</taxon>
        <taxon>Buttiauxella</taxon>
    </lineage>
</organism>
<dbReference type="InterPro" id="IPR050708">
    <property type="entry name" value="T6SS_VgrG/RHS"/>
</dbReference>
<gene>
    <name evidence="6" type="ORF">AB1E22_20745</name>
</gene>
<feature type="transmembrane region" description="Helical" evidence="3">
    <location>
        <begin position="18"/>
        <end position="43"/>
    </location>
</feature>
<evidence type="ECO:0000256" key="2">
    <source>
        <dbReference type="SAM" id="MobiDB-lite"/>
    </source>
</evidence>
<evidence type="ECO:0000256" key="3">
    <source>
        <dbReference type="SAM" id="Phobius"/>
    </source>
</evidence>
<keyword evidence="3" id="KW-1133">Transmembrane helix</keyword>
<dbReference type="RefSeq" id="WP_367597106.1">
    <property type="nucleotide sequence ID" value="NZ_JBFMVT010000002.1"/>
</dbReference>
<dbReference type="PRINTS" id="PR00394">
    <property type="entry name" value="RHSPROTEIN"/>
</dbReference>
<dbReference type="PANTHER" id="PTHR32305">
    <property type="match status" value="1"/>
</dbReference>
<evidence type="ECO:0000313" key="7">
    <source>
        <dbReference type="Proteomes" id="UP001555342"/>
    </source>
</evidence>
<evidence type="ECO:0000313" key="6">
    <source>
        <dbReference type="EMBL" id="MEW7315104.1"/>
    </source>
</evidence>
<dbReference type="Pfam" id="PF05488">
    <property type="entry name" value="PAAR_motif"/>
    <property type="match status" value="1"/>
</dbReference>
<feature type="domain" description="DUF6531" evidence="4">
    <location>
        <begin position="297"/>
        <end position="370"/>
    </location>
</feature>
<dbReference type="SUPFAM" id="SSF69322">
    <property type="entry name" value="Tricorn protease domain 2"/>
    <property type="match status" value="1"/>
</dbReference>
<protein>
    <submittedName>
        <fullName evidence="6">RHS repeat-associated core domain-containing protein</fullName>
    </submittedName>
</protein>
<evidence type="ECO:0000256" key="1">
    <source>
        <dbReference type="ARBA" id="ARBA00022737"/>
    </source>
</evidence>
<keyword evidence="1" id="KW-0677">Repeat</keyword>
<feature type="region of interest" description="Disordered" evidence="2">
    <location>
        <begin position="1399"/>
        <end position="1453"/>
    </location>
</feature>
<reference evidence="6 7" key="1">
    <citation type="submission" date="2024-07" db="EMBL/GenBank/DDBJ databases">
        <authorList>
            <person name="Wang L."/>
        </authorList>
    </citation>
    <scope>NUCLEOTIDE SEQUENCE [LARGE SCALE GENOMIC DNA]</scope>
    <source>
        <strain evidence="6 7">WL359</strain>
    </source>
</reference>
<comment type="caution">
    <text evidence="6">The sequence shown here is derived from an EMBL/GenBank/DDBJ whole genome shotgun (WGS) entry which is preliminary data.</text>
</comment>
<evidence type="ECO:0000259" key="5">
    <source>
        <dbReference type="Pfam" id="PF25023"/>
    </source>
</evidence>
<dbReference type="InterPro" id="IPR031325">
    <property type="entry name" value="RHS_repeat"/>
</dbReference>
<name>A0ABV3NZW5_9ENTR</name>